<dbReference type="InterPro" id="IPR013656">
    <property type="entry name" value="PAS_4"/>
</dbReference>
<feature type="domain" description="PAS" evidence="1">
    <location>
        <begin position="74"/>
        <end position="144"/>
    </location>
</feature>
<proteinExistence type="predicted"/>
<protein>
    <recommendedName>
        <fullName evidence="1">PAS domain-containing protein</fullName>
    </recommendedName>
</protein>
<accession>A0ABQ3DQJ0</accession>
<dbReference type="InterPro" id="IPR000014">
    <property type="entry name" value="PAS"/>
</dbReference>
<keyword evidence="3" id="KW-1185">Reference proteome</keyword>
<dbReference type="Pfam" id="PF08448">
    <property type="entry name" value="PAS_4"/>
    <property type="match status" value="1"/>
</dbReference>
<dbReference type="EMBL" id="BMVO01000010">
    <property type="protein sequence ID" value="GHB08685.1"/>
    <property type="molecule type" value="Genomic_DNA"/>
</dbReference>
<dbReference type="CDD" id="cd00130">
    <property type="entry name" value="PAS"/>
    <property type="match status" value="1"/>
</dbReference>
<dbReference type="SUPFAM" id="SSF55781">
    <property type="entry name" value="GAF domain-like"/>
    <property type="match status" value="1"/>
</dbReference>
<dbReference type="Gene3D" id="3.30.450.40">
    <property type="match status" value="1"/>
</dbReference>
<dbReference type="InterPro" id="IPR029016">
    <property type="entry name" value="GAF-like_dom_sf"/>
</dbReference>
<reference evidence="3" key="1">
    <citation type="journal article" date="2019" name="Int. J. Syst. Evol. Microbiol.">
        <title>The Global Catalogue of Microorganisms (GCM) 10K type strain sequencing project: providing services to taxonomists for standard genome sequencing and annotation.</title>
        <authorList>
            <consortium name="The Broad Institute Genomics Platform"/>
            <consortium name="The Broad Institute Genome Sequencing Center for Infectious Disease"/>
            <person name="Wu L."/>
            <person name="Ma J."/>
        </authorList>
    </citation>
    <scope>NUCLEOTIDE SEQUENCE [LARGE SCALE GENOMIC DNA]</scope>
    <source>
        <strain evidence="3">JCM 4737</strain>
    </source>
</reference>
<evidence type="ECO:0000313" key="3">
    <source>
        <dbReference type="Proteomes" id="UP000599437"/>
    </source>
</evidence>
<dbReference type="PROSITE" id="PS50112">
    <property type="entry name" value="PAS"/>
    <property type="match status" value="1"/>
</dbReference>
<dbReference type="SUPFAM" id="SSF55785">
    <property type="entry name" value="PYP-like sensor domain (PAS domain)"/>
    <property type="match status" value="1"/>
</dbReference>
<sequence length="409" mass="42997">MTQTDDFGAELADFVRRVGELRAARALPPDEHLAVLDAALFELRHAADTLWPRYEQLKAVAPNAPSPDRQERQERQLLKALFQRLPVPVALVDRETVVRRMNFAATGLTGVRAGYATGRPLAALLSPGDRAAFRSQAAAVARGEGDRSLAVHLQQRPDERLLATLTALRPPDETHPAVLVVFQNGVSGGSAGAYPSTGAVATGRRRTALPDLRETTRYAERLDLVDAMTTELLSAPPGDPEAALEGAARVLHERFANWVVADLVAGGQIKRTLVLGPGGPGDEALAQVLAGQEPSGCPLVVEAARGGSATLQVRPEDTDGFGHDPAGDPVLVRADVTSLLCVPLTAPGADGGGAGSTGPVQGVLTLFRTGARRAFSMAEGQVMDLMSRHAALAMRRPAGPRRADGCSSG</sequence>
<evidence type="ECO:0000313" key="2">
    <source>
        <dbReference type="EMBL" id="GHB08685.1"/>
    </source>
</evidence>
<organism evidence="2 3">
    <name type="scientific">Streptomyces chryseus</name>
    <dbReference type="NCBI Taxonomy" id="68186"/>
    <lineage>
        <taxon>Bacteria</taxon>
        <taxon>Bacillati</taxon>
        <taxon>Actinomycetota</taxon>
        <taxon>Actinomycetes</taxon>
        <taxon>Kitasatosporales</taxon>
        <taxon>Streptomycetaceae</taxon>
        <taxon>Streptomyces</taxon>
    </lineage>
</organism>
<dbReference type="Proteomes" id="UP000599437">
    <property type="component" value="Unassembled WGS sequence"/>
</dbReference>
<evidence type="ECO:0000259" key="1">
    <source>
        <dbReference type="PROSITE" id="PS50112"/>
    </source>
</evidence>
<name>A0ABQ3DQJ0_9ACTN</name>
<comment type="caution">
    <text evidence="2">The sequence shown here is derived from an EMBL/GenBank/DDBJ whole genome shotgun (WGS) entry which is preliminary data.</text>
</comment>
<dbReference type="InterPro" id="IPR035965">
    <property type="entry name" value="PAS-like_dom_sf"/>
</dbReference>
<dbReference type="RefSeq" id="WP_138894814.1">
    <property type="nucleotide sequence ID" value="NZ_BMVO01000010.1"/>
</dbReference>
<dbReference type="Gene3D" id="3.30.450.20">
    <property type="entry name" value="PAS domain"/>
    <property type="match status" value="1"/>
</dbReference>
<gene>
    <name evidence="2" type="ORF">GCM10010346_34840</name>
</gene>